<name>A0A8J3Q4S4_9ACTN</name>
<feature type="region of interest" description="Disordered" evidence="1">
    <location>
        <begin position="1"/>
        <end position="22"/>
    </location>
</feature>
<comment type="caution">
    <text evidence="2">The sequence shown here is derived from an EMBL/GenBank/DDBJ whole genome shotgun (WGS) entry which is preliminary data.</text>
</comment>
<protein>
    <submittedName>
        <fullName evidence="2">Uncharacterized protein</fullName>
    </submittedName>
</protein>
<evidence type="ECO:0000256" key="1">
    <source>
        <dbReference type="SAM" id="MobiDB-lite"/>
    </source>
</evidence>
<feature type="compositionally biased region" description="Polar residues" evidence="1">
    <location>
        <begin position="1"/>
        <end position="15"/>
    </location>
</feature>
<dbReference type="EMBL" id="BONY01000006">
    <property type="protein sequence ID" value="GIH03230.1"/>
    <property type="molecule type" value="Genomic_DNA"/>
</dbReference>
<keyword evidence="3" id="KW-1185">Reference proteome</keyword>
<dbReference type="AlphaFoldDB" id="A0A8J3Q4S4"/>
<organism evidence="2 3">
    <name type="scientific">Rhizocola hellebori</name>
    <dbReference type="NCBI Taxonomy" id="1392758"/>
    <lineage>
        <taxon>Bacteria</taxon>
        <taxon>Bacillati</taxon>
        <taxon>Actinomycetota</taxon>
        <taxon>Actinomycetes</taxon>
        <taxon>Micromonosporales</taxon>
        <taxon>Micromonosporaceae</taxon>
        <taxon>Rhizocola</taxon>
    </lineage>
</organism>
<evidence type="ECO:0000313" key="3">
    <source>
        <dbReference type="Proteomes" id="UP000612899"/>
    </source>
</evidence>
<sequence length="163" mass="17250">MPVTQSKAPQVTGISAPQKLGSRAKITDSTHTKLVADAVAAVKAGTPTASSVFVAYYGTPDAKKDKIYLVGVDFSTASVDLERSLNQTARDIQGQPLLVTEMPVQGDLGGEARCGDVQLLDMPSGLCGWAVKNYMVIVLWYNHEAGDLVKELAAIRGAVETKS</sequence>
<dbReference type="Proteomes" id="UP000612899">
    <property type="component" value="Unassembled WGS sequence"/>
</dbReference>
<reference evidence="2" key="1">
    <citation type="submission" date="2021-01" db="EMBL/GenBank/DDBJ databases">
        <title>Whole genome shotgun sequence of Rhizocola hellebori NBRC 109834.</title>
        <authorList>
            <person name="Komaki H."/>
            <person name="Tamura T."/>
        </authorList>
    </citation>
    <scope>NUCLEOTIDE SEQUENCE</scope>
    <source>
        <strain evidence="2">NBRC 109834</strain>
    </source>
</reference>
<accession>A0A8J3Q4S4</accession>
<evidence type="ECO:0000313" key="2">
    <source>
        <dbReference type="EMBL" id="GIH03230.1"/>
    </source>
</evidence>
<gene>
    <name evidence="2" type="ORF">Rhe02_12970</name>
</gene>
<proteinExistence type="predicted"/>